<dbReference type="SUPFAM" id="SSF81324">
    <property type="entry name" value="Voltage-gated potassium channels"/>
    <property type="match status" value="1"/>
</dbReference>
<feature type="transmembrane region" description="Helical" evidence="10">
    <location>
        <begin position="176"/>
        <end position="196"/>
    </location>
</feature>
<feature type="transmembrane region" description="Helical" evidence="10">
    <location>
        <begin position="315"/>
        <end position="336"/>
    </location>
</feature>
<comment type="subcellular location">
    <subcellularLocation>
        <location evidence="1">Membrane</location>
        <topology evidence="1">Multi-pass membrane protein</topology>
    </subcellularLocation>
</comment>
<comment type="caution">
    <text evidence="12">The sequence shown here is derived from an EMBL/GenBank/DDBJ whole genome shotgun (WGS) entry which is preliminary data.</text>
</comment>
<gene>
    <name evidence="12" type="ORF">BV898_15769</name>
</gene>
<dbReference type="Gene3D" id="1.10.287.70">
    <property type="match status" value="1"/>
</dbReference>
<dbReference type="Pfam" id="PF00027">
    <property type="entry name" value="cNMP_binding"/>
    <property type="match status" value="1"/>
</dbReference>
<dbReference type="AlphaFoldDB" id="A0A9X6RKU2"/>
<evidence type="ECO:0000256" key="4">
    <source>
        <dbReference type="ARBA" id="ARBA00022989"/>
    </source>
</evidence>
<dbReference type="FunFam" id="1.10.287.630:FF:000001">
    <property type="entry name" value="Cyclic nucleotide-gated channel alpha 3"/>
    <property type="match status" value="1"/>
</dbReference>
<dbReference type="PANTHER" id="PTHR45638">
    <property type="entry name" value="CYCLIC NUCLEOTIDE-GATED CATION CHANNEL SUBUNIT A"/>
    <property type="match status" value="1"/>
</dbReference>
<dbReference type="GO" id="GO:0017071">
    <property type="term" value="C:intracellular cyclic nucleotide activated cation channel complex"/>
    <property type="evidence" value="ECO:0007669"/>
    <property type="project" value="TreeGrafter"/>
</dbReference>
<evidence type="ECO:0000313" key="13">
    <source>
        <dbReference type="Proteomes" id="UP000192578"/>
    </source>
</evidence>
<evidence type="ECO:0000256" key="5">
    <source>
        <dbReference type="ARBA" id="ARBA00023065"/>
    </source>
</evidence>
<keyword evidence="5" id="KW-0406">Ion transport</keyword>
<dbReference type="PROSITE" id="PS50042">
    <property type="entry name" value="CNMP_BINDING_3"/>
    <property type="match status" value="1"/>
</dbReference>
<dbReference type="InterPro" id="IPR005821">
    <property type="entry name" value="Ion_trans_dom"/>
</dbReference>
<keyword evidence="3 10" id="KW-0812">Transmembrane</keyword>
<feature type="transmembrane region" description="Helical" evidence="10">
    <location>
        <begin position="208"/>
        <end position="229"/>
    </location>
</feature>
<dbReference type="InterPro" id="IPR032406">
    <property type="entry name" value="CLZ_dom"/>
</dbReference>
<dbReference type="InterPro" id="IPR018490">
    <property type="entry name" value="cNMP-bd_dom_sf"/>
</dbReference>
<dbReference type="Gene3D" id="2.60.120.10">
    <property type="entry name" value="Jelly Rolls"/>
    <property type="match status" value="1"/>
</dbReference>
<keyword evidence="6 10" id="KW-0472">Membrane</keyword>
<proteinExistence type="predicted"/>
<feature type="transmembrane region" description="Helical" evidence="10">
    <location>
        <begin position="263"/>
        <end position="285"/>
    </location>
</feature>
<sequence length="745" mass="85850">MTGTGVHVEGPRPAQPTIRKTVPTTTNGHVQNGVRDSTAVKREPLLQKKAVVAFVEPAPKAETTKAKVPLKDPNKARINDARIDEAMRRRVSLEKSRKVPEKKGILGSIWTPMRKLLETLGIMDPVKNDHQSKLRKGSGLDEVDEPKLPVGDPMLIFFGLIRFKAEWVVDVEHSFYYYWLTLVSLFAFYNIIFVALRATFQELDEPDTIYRLMIADYIGDFVFFVDIFVNMFTSHLADDLTVACEPRKLFRYWFRHTTGKMDLLAILPTDLIFLGMGMNKPYCIFRLNRYFKWYKLNEWFRRTEAMVPDPQTLRLISVLFKFFIMIHLNACLYYFVSEQAGLNSDGWVYPGEAKWRKTGVNETNEDDALSTKYTWSFYWSFHSFTMIGIVQQPQKEWQFLFMTAQFVLGVQLFSQILGNTIQTVLKATDAARKFRNKIDAAFQYLEMRGVSKEIQQRVRDYFEYQWIQRRLIDDKEALESLPEKLEADLAIKVHLATLKHVRIFQGVEPGLLVDLVLKLELQVFAPGEYVCRKGDIGRELYIVKKGCLEVVSDDGSFVYARLGEGSVFGEISILNIKGIKSGNRRTANVRSIGYADLFRLSKHHLWEALEEYPDARTKILEIGRQLLVKDNLINLQEEAEHHANHQKFLDSFVKVTEGVNEVQTKFGRLVAERAAVVFKLKQRIRRLEHLTDLEDERDAWLAAGAPKQRPKPKPVVVEPPPPPPTKPGKTVKDMRKKAPVKNARK</sequence>
<feature type="compositionally biased region" description="Basic residues" evidence="9">
    <location>
        <begin position="734"/>
        <end position="745"/>
    </location>
</feature>
<keyword evidence="2" id="KW-0813">Transport</keyword>
<feature type="region of interest" description="Disordered" evidence="9">
    <location>
        <begin position="701"/>
        <end position="745"/>
    </location>
</feature>
<evidence type="ECO:0000256" key="3">
    <source>
        <dbReference type="ARBA" id="ARBA00022692"/>
    </source>
</evidence>
<keyword evidence="7" id="KW-1071">Ligand-gated ion channel</keyword>
<dbReference type="InterPro" id="IPR050866">
    <property type="entry name" value="CNG_cation_channel"/>
</dbReference>
<dbReference type="CDD" id="cd00038">
    <property type="entry name" value="CAP_ED"/>
    <property type="match status" value="1"/>
</dbReference>
<dbReference type="SMART" id="SM00100">
    <property type="entry name" value="cNMP"/>
    <property type="match status" value="1"/>
</dbReference>
<feature type="compositionally biased region" description="Pro residues" evidence="9">
    <location>
        <begin position="717"/>
        <end position="726"/>
    </location>
</feature>
<dbReference type="Pfam" id="PF00520">
    <property type="entry name" value="Ion_trans"/>
    <property type="match status" value="1"/>
</dbReference>
<dbReference type="InterPro" id="IPR014710">
    <property type="entry name" value="RmlC-like_jellyroll"/>
</dbReference>
<dbReference type="EMBL" id="MTYJ01000220">
    <property type="protein sequence ID" value="OWA51277.1"/>
    <property type="molecule type" value="Genomic_DNA"/>
</dbReference>
<evidence type="ECO:0000256" key="6">
    <source>
        <dbReference type="ARBA" id="ARBA00023136"/>
    </source>
</evidence>
<evidence type="ECO:0000313" key="12">
    <source>
        <dbReference type="EMBL" id="OWA51277.1"/>
    </source>
</evidence>
<organism evidence="12 13">
    <name type="scientific">Hypsibius exemplaris</name>
    <name type="common">Freshwater tardigrade</name>
    <dbReference type="NCBI Taxonomy" id="2072580"/>
    <lineage>
        <taxon>Eukaryota</taxon>
        <taxon>Metazoa</taxon>
        <taxon>Ecdysozoa</taxon>
        <taxon>Tardigrada</taxon>
        <taxon>Eutardigrada</taxon>
        <taxon>Parachela</taxon>
        <taxon>Hypsibioidea</taxon>
        <taxon>Hypsibiidae</taxon>
        <taxon>Hypsibius</taxon>
    </lineage>
</organism>
<dbReference type="PROSITE" id="PS00889">
    <property type="entry name" value="CNMP_BINDING_2"/>
    <property type="match status" value="1"/>
</dbReference>
<reference evidence="13" key="1">
    <citation type="submission" date="2017-01" db="EMBL/GenBank/DDBJ databases">
        <title>Comparative genomics of anhydrobiosis in the tardigrade Hypsibius dujardini.</title>
        <authorList>
            <person name="Yoshida Y."/>
            <person name="Koutsovoulos G."/>
            <person name="Laetsch D."/>
            <person name="Stevens L."/>
            <person name="Kumar S."/>
            <person name="Horikawa D."/>
            <person name="Ishino K."/>
            <person name="Komine S."/>
            <person name="Tomita M."/>
            <person name="Blaxter M."/>
            <person name="Arakawa K."/>
        </authorList>
    </citation>
    <scope>NUCLEOTIDE SEQUENCE [LARGE SCALE GENOMIC DNA]</scope>
    <source>
        <strain evidence="13">Z151</strain>
    </source>
</reference>
<dbReference type="PROSITE" id="PS00888">
    <property type="entry name" value="CNMP_BINDING_1"/>
    <property type="match status" value="1"/>
</dbReference>
<dbReference type="InterPro" id="IPR018488">
    <property type="entry name" value="cNMP-bd_CS"/>
</dbReference>
<keyword evidence="8" id="KW-0407">Ion channel</keyword>
<dbReference type="Gene3D" id="1.10.287.630">
    <property type="entry name" value="Helix hairpin bin"/>
    <property type="match status" value="1"/>
</dbReference>
<evidence type="ECO:0000256" key="10">
    <source>
        <dbReference type="SAM" id="Phobius"/>
    </source>
</evidence>
<evidence type="ECO:0000256" key="2">
    <source>
        <dbReference type="ARBA" id="ARBA00022448"/>
    </source>
</evidence>
<dbReference type="InterPro" id="IPR000595">
    <property type="entry name" value="cNMP-bd_dom"/>
</dbReference>
<dbReference type="OrthoDB" id="421226at2759"/>
<evidence type="ECO:0000256" key="9">
    <source>
        <dbReference type="SAM" id="MobiDB-lite"/>
    </source>
</evidence>
<dbReference type="GO" id="GO:0044877">
    <property type="term" value="F:protein-containing complex binding"/>
    <property type="evidence" value="ECO:0007669"/>
    <property type="project" value="TreeGrafter"/>
</dbReference>
<evidence type="ECO:0000256" key="1">
    <source>
        <dbReference type="ARBA" id="ARBA00004141"/>
    </source>
</evidence>
<accession>A0A9X6RKU2</accession>
<dbReference type="FunFam" id="2.60.120.10:FF:000002">
    <property type="entry name" value="Cyclic nucleotide gated channel alpha 1a"/>
    <property type="match status" value="1"/>
</dbReference>
<evidence type="ECO:0000256" key="8">
    <source>
        <dbReference type="ARBA" id="ARBA00023303"/>
    </source>
</evidence>
<dbReference type="SUPFAM" id="SSF51206">
    <property type="entry name" value="cAMP-binding domain-like"/>
    <property type="match status" value="1"/>
</dbReference>
<dbReference type="Gene3D" id="1.20.5.300">
    <property type="match status" value="1"/>
</dbReference>
<protein>
    <submittedName>
        <fullName evidence="12">Cyclic nucleotide-gated cation channel alpha-3</fullName>
    </submittedName>
</protein>
<dbReference type="Pfam" id="PF16526">
    <property type="entry name" value="CLZ"/>
    <property type="match status" value="1"/>
</dbReference>
<dbReference type="GO" id="GO:0005222">
    <property type="term" value="F:intracellularly cAMP-activated cation channel activity"/>
    <property type="evidence" value="ECO:0007669"/>
    <property type="project" value="TreeGrafter"/>
</dbReference>
<feature type="region of interest" description="Disordered" evidence="9">
    <location>
        <begin position="1"/>
        <end position="31"/>
    </location>
</feature>
<evidence type="ECO:0000256" key="7">
    <source>
        <dbReference type="ARBA" id="ARBA00023286"/>
    </source>
</evidence>
<dbReference type="GO" id="GO:0005886">
    <property type="term" value="C:plasma membrane"/>
    <property type="evidence" value="ECO:0007669"/>
    <property type="project" value="TreeGrafter"/>
</dbReference>
<name>A0A9X6RKU2_HYPEX</name>
<dbReference type="GO" id="GO:0030553">
    <property type="term" value="F:cGMP binding"/>
    <property type="evidence" value="ECO:0007669"/>
    <property type="project" value="TreeGrafter"/>
</dbReference>
<keyword evidence="13" id="KW-1185">Reference proteome</keyword>
<dbReference type="PANTHER" id="PTHR45638:SF11">
    <property type="entry name" value="CYCLIC NUCLEOTIDE-GATED CATION CHANNEL SUBUNIT A"/>
    <property type="match status" value="1"/>
</dbReference>
<keyword evidence="4 10" id="KW-1133">Transmembrane helix</keyword>
<dbReference type="GO" id="GO:0005223">
    <property type="term" value="F:intracellularly cGMP-activated cation channel activity"/>
    <property type="evidence" value="ECO:0007669"/>
    <property type="project" value="TreeGrafter"/>
</dbReference>
<evidence type="ECO:0000259" key="11">
    <source>
        <dbReference type="PROSITE" id="PS50042"/>
    </source>
</evidence>
<feature type="domain" description="Cyclic nucleotide-binding" evidence="11">
    <location>
        <begin position="503"/>
        <end position="621"/>
    </location>
</feature>
<dbReference type="Proteomes" id="UP000192578">
    <property type="component" value="Unassembled WGS sequence"/>
</dbReference>